<keyword evidence="1" id="KW-0812">Transmembrane</keyword>
<dbReference type="InterPro" id="IPR015402">
    <property type="entry name" value="DUF1980"/>
</dbReference>
<evidence type="ECO:0000259" key="3">
    <source>
        <dbReference type="Pfam" id="PF21537"/>
    </source>
</evidence>
<dbReference type="GeneID" id="301683230"/>
<keyword evidence="1" id="KW-0472">Membrane</keyword>
<dbReference type="NCBIfam" id="TIGR03943">
    <property type="entry name" value="TIGR03943 family putative permease subunit"/>
    <property type="match status" value="1"/>
</dbReference>
<accession>A0A5M3T6T4</accession>
<reference evidence="4 5" key="1">
    <citation type="journal article" date="2019" name="J Genomics">
        <title>The Draft Genome of a Hydrogen-producing Cyanobacterium, Arthrospira platensis NIES-46.</title>
        <authorList>
            <person name="Suzuki S."/>
            <person name="Yamaguchi H."/>
            <person name="Kawachi M."/>
        </authorList>
    </citation>
    <scope>NUCLEOTIDE SEQUENCE [LARGE SCALE GENOMIC DNA]</scope>
    <source>
        <strain evidence="4 5">NIES-46</strain>
    </source>
</reference>
<feature type="transmembrane region" description="Helical" evidence="1">
    <location>
        <begin position="21"/>
        <end position="41"/>
    </location>
</feature>
<evidence type="ECO:0000259" key="2">
    <source>
        <dbReference type="Pfam" id="PF09323"/>
    </source>
</evidence>
<dbReference type="Proteomes" id="UP000326169">
    <property type="component" value="Unassembled WGS sequence"/>
</dbReference>
<feature type="transmembrane region" description="Helical" evidence="1">
    <location>
        <begin position="94"/>
        <end position="116"/>
    </location>
</feature>
<evidence type="ECO:0000313" key="4">
    <source>
        <dbReference type="EMBL" id="GCE94332.1"/>
    </source>
</evidence>
<proteinExistence type="predicted"/>
<dbReference type="RefSeq" id="WP_014275658.1">
    <property type="nucleotide sequence ID" value="NZ_BIMW01000093.1"/>
</dbReference>
<feature type="domain" description="DUF1980" evidence="2">
    <location>
        <begin position="27"/>
        <end position="132"/>
    </location>
</feature>
<keyword evidence="1" id="KW-1133">Transmembrane helix</keyword>
<gene>
    <name evidence="4" type="ORF">NIES46_23860</name>
</gene>
<dbReference type="InterPro" id="IPR048447">
    <property type="entry name" value="DUF1980_C"/>
</dbReference>
<organism evidence="4 5">
    <name type="scientific">Limnospira platensis NIES-46</name>
    <dbReference type="NCBI Taxonomy" id="1236695"/>
    <lineage>
        <taxon>Bacteria</taxon>
        <taxon>Bacillati</taxon>
        <taxon>Cyanobacteriota</taxon>
        <taxon>Cyanophyceae</taxon>
        <taxon>Oscillatoriophycideae</taxon>
        <taxon>Oscillatoriales</taxon>
        <taxon>Sirenicapillariaceae</taxon>
        <taxon>Limnospira</taxon>
    </lineage>
</organism>
<evidence type="ECO:0008006" key="6">
    <source>
        <dbReference type="Google" id="ProtNLM"/>
    </source>
</evidence>
<sequence length="267" mass="30693">MNRVRPTLNRLSSRLQLWLQSPWVDAIAILAWGFLLLRYWLNGQLYVLIHPNYFPLAIGGGFLLLVFGGFRIWELSQNYQKPQAQIDQQSLQHISLFPKGWSTALLLISLLLGLFITPRNLGSYVALQRGIMDSLPATQIQPQQFRTASRPEERSLIEWIRLLNINPEPDTYRGQRVNVTGFVIYPPNLPQNFIFIARFVITCCAADAYPIALPVMLPDTNRGAYPQDSWLQVEGEMTTEVLNNQRRLTIKADKLTPIPEPRNPYEY</sequence>
<dbReference type="PANTHER" id="PTHR40047:SF1">
    <property type="entry name" value="UPF0703 PROTEIN YCGQ"/>
    <property type="match status" value="1"/>
</dbReference>
<dbReference type="InterPro" id="IPR052955">
    <property type="entry name" value="UPF0703_membrane_permease"/>
</dbReference>
<dbReference type="Pfam" id="PF21537">
    <property type="entry name" value="DUF1980_C"/>
    <property type="match status" value="1"/>
</dbReference>
<dbReference type="PANTHER" id="PTHR40047">
    <property type="entry name" value="UPF0703 PROTEIN YCGQ"/>
    <property type="match status" value="1"/>
</dbReference>
<dbReference type="Pfam" id="PF09323">
    <property type="entry name" value="DUF1980"/>
    <property type="match status" value="1"/>
</dbReference>
<keyword evidence="5" id="KW-1185">Reference proteome</keyword>
<evidence type="ECO:0000313" key="5">
    <source>
        <dbReference type="Proteomes" id="UP000326169"/>
    </source>
</evidence>
<protein>
    <recommendedName>
        <fullName evidence="6">TIGR03943 family protein</fullName>
    </recommendedName>
</protein>
<feature type="domain" description="DUF1980" evidence="3">
    <location>
        <begin position="164"/>
        <end position="267"/>
    </location>
</feature>
<name>A0A5M3T6T4_LIMPL</name>
<feature type="transmembrane region" description="Helical" evidence="1">
    <location>
        <begin position="53"/>
        <end position="73"/>
    </location>
</feature>
<dbReference type="InterPro" id="IPR048493">
    <property type="entry name" value="DUF1980_N"/>
</dbReference>
<comment type="caution">
    <text evidence="4">The sequence shown here is derived from an EMBL/GenBank/DDBJ whole genome shotgun (WGS) entry which is preliminary data.</text>
</comment>
<dbReference type="EMBL" id="BIMW01000093">
    <property type="protein sequence ID" value="GCE94332.1"/>
    <property type="molecule type" value="Genomic_DNA"/>
</dbReference>
<evidence type="ECO:0000256" key="1">
    <source>
        <dbReference type="SAM" id="Phobius"/>
    </source>
</evidence>